<organism evidence="2 3">
    <name type="scientific">Nitrospira japonica</name>
    <dbReference type="NCBI Taxonomy" id="1325564"/>
    <lineage>
        <taxon>Bacteria</taxon>
        <taxon>Pseudomonadati</taxon>
        <taxon>Nitrospirota</taxon>
        <taxon>Nitrospiria</taxon>
        <taxon>Nitrospirales</taxon>
        <taxon>Nitrospiraceae</taxon>
        <taxon>Nitrospira</taxon>
    </lineage>
</organism>
<dbReference type="RefSeq" id="WP_080886011.1">
    <property type="nucleotide sequence ID" value="NZ_LT828648.1"/>
</dbReference>
<dbReference type="KEGG" id="nja:NSJP_1320"/>
<keyword evidence="3" id="KW-1185">Reference proteome</keyword>
<evidence type="ECO:0000256" key="1">
    <source>
        <dbReference type="SAM" id="MobiDB-lite"/>
    </source>
</evidence>
<evidence type="ECO:0000313" key="3">
    <source>
        <dbReference type="Proteomes" id="UP000192042"/>
    </source>
</evidence>
<dbReference type="Proteomes" id="UP000192042">
    <property type="component" value="Chromosome I"/>
</dbReference>
<proteinExistence type="predicted"/>
<sequence>MPLKKGDLIDERKRHPDSCGLVVKVMDGGAGFEKIICCDHELTDEDVVPEIRHSAGRKRGVLPLAVVLDEKKLYPDSCGLRVMIMDGGAGFKEIRCCGHSLTMSSMRELKYGALRGAGPGEESDAQPNAPAGTA</sequence>
<reference evidence="2 3" key="1">
    <citation type="submission" date="2017-03" db="EMBL/GenBank/DDBJ databases">
        <authorList>
            <person name="Afonso C.L."/>
            <person name="Miller P.J."/>
            <person name="Scott M.A."/>
            <person name="Spackman E."/>
            <person name="Goraichik I."/>
            <person name="Dimitrov K.M."/>
            <person name="Suarez D.L."/>
            <person name="Swayne D.E."/>
        </authorList>
    </citation>
    <scope>NUCLEOTIDE SEQUENCE [LARGE SCALE GENOMIC DNA]</scope>
    <source>
        <strain evidence="2">Genome sequencing of Nitrospira japonica strain NJ11</strain>
    </source>
</reference>
<accession>A0A1W1I3B5</accession>
<dbReference type="STRING" id="1325564.NSJP_1320"/>
<name>A0A1W1I3B5_9BACT</name>
<protein>
    <submittedName>
        <fullName evidence="2">Uncharacterized protein</fullName>
    </submittedName>
</protein>
<feature type="region of interest" description="Disordered" evidence="1">
    <location>
        <begin position="114"/>
        <end position="134"/>
    </location>
</feature>
<dbReference type="EMBL" id="LT828648">
    <property type="protein sequence ID" value="SLM47492.1"/>
    <property type="molecule type" value="Genomic_DNA"/>
</dbReference>
<gene>
    <name evidence="2" type="ORF">NSJP_1320</name>
</gene>
<dbReference type="AlphaFoldDB" id="A0A1W1I3B5"/>
<evidence type="ECO:0000313" key="2">
    <source>
        <dbReference type="EMBL" id="SLM47492.1"/>
    </source>
</evidence>